<dbReference type="AlphaFoldDB" id="A0A2S9Y3J5"/>
<sequence>MTIDRRFAISVGCALACSLVWPLGCASVEPARPADPPPTADIAIGRALDPQQMLETLSVRFMTEYFAASPVSATSLGEHTHDHRWPDLSLDGRTEQTLAVTKMLDDAAAIPRTALGPDQRIELDTIRNKLELWRFADEVEQVWRSDPLAYSYLISAGLDDLVSREFAPLDERAASVAARLEALPALVDQAIANLSDPALIRRPQAEVAVGQLAGLRSLIEGEVPDRMADAAPALRERISAAGLPAIAAVERLRAHVEALVPQAEGRWRIGPEAFATKLALTLQTDLSAKELLSLARAEHQRVRADMQALARELYSAMYGAKALARHDKRGRESDPDELVREVLAALADDHPTPDGLRDAAEANLQRLDAFVREQQLVPIDEQEVLQVIWTPPHARGVAIAGLAAPAPLDAETPGLPSFYLVQPLPPGWSDDLRESFLREYNSFMLEILSIHEAIPGHFVQLYWGKRQPSKVRRVFDNGAFVEGWAVYTERVMVEAGYAGARPTSASQPKGVSAALWTVQRSDDLRAKAIRLHGLKFYLRTVTNAILDHEIHAGTMTREQALELMVERSFQERGEAEGKWVRAQVSSTQLSTYFVGATAWFRLREQAEQRAAAAGEAFDMLEFHAAALSHGAPPVHRLPELMGWE</sequence>
<dbReference type="PANTHER" id="PTHR33361">
    <property type="entry name" value="GLR0591 PROTEIN"/>
    <property type="match status" value="1"/>
</dbReference>
<dbReference type="InterPro" id="IPR010281">
    <property type="entry name" value="DUF885"/>
</dbReference>
<evidence type="ECO:0000313" key="2">
    <source>
        <dbReference type="EMBL" id="PRP99669.1"/>
    </source>
</evidence>
<accession>A0A2S9Y3J5</accession>
<gene>
    <name evidence="2" type="ORF">ENSA7_63090</name>
</gene>
<protein>
    <recommendedName>
        <fullName evidence="4">Lipoprotein</fullName>
    </recommendedName>
</protein>
<organism evidence="2 3">
    <name type="scientific">Enhygromyxa salina</name>
    <dbReference type="NCBI Taxonomy" id="215803"/>
    <lineage>
        <taxon>Bacteria</taxon>
        <taxon>Pseudomonadati</taxon>
        <taxon>Myxococcota</taxon>
        <taxon>Polyangia</taxon>
        <taxon>Nannocystales</taxon>
        <taxon>Nannocystaceae</taxon>
        <taxon>Enhygromyxa</taxon>
    </lineage>
</organism>
<dbReference type="Proteomes" id="UP000238823">
    <property type="component" value="Unassembled WGS sequence"/>
</dbReference>
<dbReference type="RefSeq" id="WP_106093155.1">
    <property type="nucleotide sequence ID" value="NZ_PVNL01000120.1"/>
</dbReference>
<proteinExistence type="predicted"/>
<dbReference type="EMBL" id="PVNL01000120">
    <property type="protein sequence ID" value="PRP99669.1"/>
    <property type="molecule type" value="Genomic_DNA"/>
</dbReference>
<feature type="signal peptide" evidence="1">
    <location>
        <begin position="1"/>
        <end position="26"/>
    </location>
</feature>
<dbReference type="Pfam" id="PF05960">
    <property type="entry name" value="DUF885"/>
    <property type="match status" value="1"/>
</dbReference>
<feature type="chain" id="PRO_5015431388" description="Lipoprotein" evidence="1">
    <location>
        <begin position="27"/>
        <end position="644"/>
    </location>
</feature>
<evidence type="ECO:0000313" key="3">
    <source>
        <dbReference type="Proteomes" id="UP000238823"/>
    </source>
</evidence>
<name>A0A2S9Y3J5_9BACT</name>
<reference evidence="2 3" key="1">
    <citation type="submission" date="2018-03" db="EMBL/GenBank/DDBJ databases">
        <title>Draft Genome Sequences of the Obligatory Marine Myxobacteria Enhygromyxa salina SWB007.</title>
        <authorList>
            <person name="Poehlein A."/>
            <person name="Moghaddam J.A."/>
            <person name="Harms H."/>
            <person name="Alanjari M."/>
            <person name="Koenig G.M."/>
            <person name="Daniel R."/>
            <person name="Schaeberle T.F."/>
        </authorList>
    </citation>
    <scope>NUCLEOTIDE SEQUENCE [LARGE SCALE GENOMIC DNA]</scope>
    <source>
        <strain evidence="2 3">SWB007</strain>
    </source>
</reference>
<dbReference type="PANTHER" id="PTHR33361:SF15">
    <property type="entry name" value="DUF885 FAMILY LIPOPROTEIN"/>
    <property type="match status" value="1"/>
</dbReference>
<keyword evidence="1" id="KW-0732">Signal</keyword>
<evidence type="ECO:0008006" key="4">
    <source>
        <dbReference type="Google" id="ProtNLM"/>
    </source>
</evidence>
<evidence type="ECO:0000256" key="1">
    <source>
        <dbReference type="SAM" id="SignalP"/>
    </source>
</evidence>
<comment type="caution">
    <text evidence="2">The sequence shown here is derived from an EMBL/GenBank/DDBJ whole genome shotgun (WGS) entry which is preliminary data.</text>
</comment>
<dbReference type="OrthoDB" id="9769898at2"/>